<dbReference type="STRING" id="645991.Sgly_0664"/>
<accession>F0T015</accession>
<organism evidence="2 3">
    <name type="scientific">Syntrophobotulus glycolicus (strain DSM 8271 / FlGlyR)</name>
    <dbReference type="NCBI Taxonomy" id="645991"/>
    <lineage>
        <taxon>Bacteria</taxon>
        <taxon>Bacillati</taxon>
        <taxon>Bacillota</taxon>
        <taxon>Clostridia</taxon>
        <taxon>Eubacteriales</taxon>
        <taxon>Desulfitobacteriaceae</taxon>
        <taxon>Syntrophobotulus</taxon>
    </lineage>
</organism>
<sequence>MIKLYFTSPSALTLYSIAGISAISFLVKKYPQVKQYTDIAVHLTSYIGDNYTSWGIKSNEIVNYFVKDFINRYYNNFGVISVQEILVNAMGIAEIPQIKIVPS</sequence>
<reference evidence="3" key="2">
    <citation type="submission" date="2011-02" db="EMBL/GenBank/DDBJ databases">
        <title>The complete genome of Syntrophobotulus glycolicus DSM 8271.</title>
        <authorList>
            <person name="Lucas S."/>
            <person name="Copeland A."/>
            <person name="Lapidus A."/>
            <person name="Bruce D."/>
            <person name="Goodwin L."/>
            <person name="Pitluck S."/>
            <person name="Kyrpides N."/>
            <person name="Mavromatis K."/>
            <person name="Pagani I."/>
            <person name="Ivanova N."/>
            <person name="Mikhailova N."/>
            <person name="Chertkov O."/>
            <person name="Held B."/>
            <person name="Detter J.C."/>
            <person name="Tapia R."/>
            <person name="Han C."/>
            <person name="Land M."/>
            <person name="Hauser L."/>
            <person name="Markowitz V."/>
            <person name="Cheng J.-F."/>
            <person name="Hugenholtz P."/>
            <person name="Woyke T."/>
            <person name="Wu D."/>
            <person name="Spring S."/>
            <person name="Schroeder M."/>
            <person name="Brambilla E."/>
            <person name="Klenk H.-P."/>
            <person name="Eisen J.A."/>
        </authorList>
    </citation>
    <scope>NUCLEOTIDE SEQUENCE [LARGE SCALE GENOMIC DNA]</scope>
    <source>
        <strain evidence="3">DSM 8271 / FlGlyR</strain>
    </source>
</reference>
<protein>
    <submittedName>
        <fullName evidence="2">Uncharacterized protein</fullName>
    </submittedName>
</protein>
<proteinExistence type="predicted"/>
<dbReference type="Proteomes" id="UP000007488">
    <property type="component" value="Chromosome"/>
</dbReference>
<gene>
    <name evidence="2" type="ordered locus">Sgly_0664</name>
</gene>
<dbReference type="AlphaFoldDB" id="F0T015"/>
<dbReference type="KEGG" id="sgy:Sgly_0664"/>
<evidence type="ECO:0000313" key="3">
    <source>
        <dbReference type="Proteomes" id="UP000007488"/>
    </source>
</evidence>
<evidence type="ECO:0000313" key="2">
    <source>
        <dbReference type="EMBL" id="ADY55026.1"/>
    </source>
</evidence>
<reference evidence="2 3" key="1">
    <citation type="journal article" date="2011" name="Stand. Genomic Sci.">
        <title>Complete genome sequence of Syntrophobotulus glycolicus type strain (FlGlyR).</title>
        <authorList>
            <person name="Han C."/>
            <person name="Mwirichia R."/>
            <person name="Chertkov O."/>
            <person name="Held B."/>
            <person name="Lapidus A."/>
            <person name="Nolan M."/>
            <person name="Lucas S."/>
            <person name="Hammon N."/>
            <person name="Deshpande S."/>
            <person name="Cheng J.F."/>
            <person name="Tapia R."/>
            <person name="Goodwin L."/>
            <person name="Pitluck S."/>
            <person name="Huntemann M."/>
            <person name="Liolios K."/>
            <person name="Ivanova N."/>
            <person name="Pagani I."/>
            <person name="Mavromatis K."/>
            <person name="Ovchinikova G."/>
            <person name="Pati A."/>
            <person name="Chen A."/>
            <person name="Palaniappan K."/>
            <person name="Land M."/>
            <person name="Hauser L."/>
            <person name="Brambilla E.M."/>
            <person name="Rohde M."/>
            <person name="Spring S."/>
            <person name="Sikorski J."/>
            <person name="Goker M."/>
            <person name="Woyke T."/>
            <person name="Bristow J."/>
            <person name="Eisen J.A."/>
            <person name="Markowitz V."/>
            <person name="Hugenholtz P."/>
            <person name="Kyrpides N.C."/>
            <person name="Klenk H.P."/>
            <person name="Detter J.C."/>
        </authorList>
    </citation>
    <scope>NUCLEOTIDE SEQUENCE [LARGE SCALE GENOMIC DNA]</scope>
    <source>
        <strain evidence="3">DSM 8271 / FlGlyR</strain>
    </source>
</reference>
<dbReference type="HOGENOM" id="CLU_2262448_0_0_9"/>
<keyword evidence="1" id="KW-1133">Transmembrane helix</keyword>
<dbReference type="EMBL" id="CP002547">
    <property type="protein sequence ID" value="ADY55026.1"/>
    <property type="molecule type" value="Genomic_DNA"/>
</dbReference>
<feature type="transmembrane region" description="Helical" evidence="1">
    <location>
        <begin position="6"/>
        <end position="27"/>
    </location>
</feature>
<keyword evidence="1" id="KW-0812">Transmembrane</keyword>
<keyword evidence="3" id="KW-1185">Reference proteome</keyword>
<evidence type="ECO:0000256" key="1">
    <source>
        <dbReference type="SAM" id="Phobius"/>
    </source>
</evidence>
<keyword evidence="1" id="KW-0472">Membrane</keyword>
<dbReference type="RefSeq" id="WP_013623897.1">
    <property type="nucleotide sequence ID" value="NC_015172.1"/>
</dbReference>
<name>F0T015_SYNGF</name>